<keyword evidence="5 6" id="KW-0326">Glycosidase</keyword>
<dbReference type="Pfam" id="PF00704">
    <property type="entry name" value="Glyco_hydro_18"/>
    <property type="match status" value="1"/>
</dbReference>
<feature type="signal peptide" evidence="8">
    <location>
        <begin position="1"/>
        <end position="19"/>
    </location>
</feature>
<dbReference type="Gene3D" id="3.20.20.80">
    <property type="entry name" value="Glycosidases"/>
    <property type="match status" value="1"/>
</dbReference>
<feature type="compositionally biased region" description="Polar residues" evidence="7">
    <location>
        <begin position="569"/>
        <end position="587"/>
    </location>
</feature>
<dbReference type="InterPro" id="IPR050314">
    <property type="entry name" value="Glycosyl_Hydrlase_18"/>
</dbReference>
<evidence type="ECO:0000259" key="9">
    <source>
        <dbReference type="PROSITE" id="PS50940"/>
    </source>
</evidence>
<comment type="caution">
    <text evidence="11">The sequence shown here is derived from an EMBL/GenBank/DDBJ whole genome shotgun (WGS) entry which is preliminary data.</text>
</comment>
<evidence type="ECO:0000256" key="4">
    <source>
        <dbReference type="ARBA" id="ARBA00023157"/>
    </source>
</evidence>
<dbReference type="PROSITE" id="PS01095">
    <property type="entry name" value="GH18_1"/>
    <property type="match status" value="1"/>
</dbReference>
<proteinExistence type="inferred from homology"/>
<dbReference type="SUPFAM" id="SSF57625">
    <property type="entry name" value="Invertebrate chitin-binding proteins"/>
    <property type="match status" value="1"/>
</dbReference>
<feature type="region of interest" description="Disordered" evidence="7">
    <location>
        <begin position="556"/>
        <end position="587"/>
    </location>
</feature>
<evidence type="ECO:0008006" key="13">
    <source>
        <dbReference type="Google" id="ProtNLM"/>
    </source>
</evidence>
<evidence type="ECO:0000259" key="10">
    <source>
        <dbReference type="PROSITE" id="PS51910"/>
    </source>
</evidence>
<dbReference type="InterPro" id="IPR001223">
    <property type="entry name" value="Glyco_hydro18_cat"/>
</dbReference>
<dbReference type="CDD" id="cd02872">
    <property type="entry name" value="GH18_chitolectin_chitotriosidase"/>
    <property type="match status" value="1"/>
</dbReference>
<evidence type="ECO:0000256" key="7">
    <source>
        <dbReference type="SAM" id="MobiDB-lite"/>
    </source>
</evidence>
<dbReference type="InterPro" id="IPR036508">
    <property type="entry name" value="Chitin-bd_dom_sf"/>
</dbReference>
<dbReference type="PANTHER" id="PTHR11177">
    <property type="entry name" value="CHITINASE"/>
    <property type="match status" value="1"/>
</dbReference>
<protein>
    <recommendedName>
        <fullName evidence="13">Chitinase</fullName>
    </recommendedName>
</protein>
<name>A0ABQ9FL84_TEGGR</name>
<dbReference type="InterPro" id="IPR002557">
    <property type="entry name" value="Chitin-bd_dom"/>
</dbReference>
<feature type="compositionally biased region" description="Low complexity" evidence="7">
    <location>
        <begin position="667"/>
        <end position="693"/>
    </location>
</feature>
<reference evidence="11 12" key="1">
    <citation type="submission" date="2022-12" db="EMBL/GenBank/DDBJ databases">
        <title>Chromosome-level genome of Tegillarca granosa.</title>
        <authorList>
            <person name="Kim J."/>
        </authorList>
    </citation>
    <scope>NUCLEOTIDE SEQUENCE [LARGE SCALE GENOMIC DNA]</scope>
    <source>
        <strain evidence="11">Teg-2019</strain>
        <tissue evidence="11">Adductor muscle</tissue>
    </source>
</reference>
<organism evidence="11 12">
    <name type="scientific">Tegillarca granosa</name>
    <name type="common">Malaysian cockle</name>
    <name type="synonym">Anadara granosa</name>
    <dbReference type="NCBI Taxonomy" id="220873"/>
    <lineage>
        <taxon>Eukaryota</taxon>
        <taxon>Metazoa</taxon>
        <taxon>Spiralia</taxon>
        <taxon>Lophotrochozoa</taxon>
        <taxon>Mollusca</taxon>
        <taxon>Bivalvia</taxon>
        <taxon>Autobranchia</taxon>
        <taxon>Pteriomorphia</taxon>
        <taxon>Arcoida</taxon>
        <taxon>Arcoidea</taxon>
        <taxon>Arcidae</taxon>
        <taxon>Tegillarca</taxon>
    </lineage>
</organism>
<keyword evidence="8" id="KW-0732">Signal</keyword>
<evidence type="ECO:0000256" key="1">
    <source>
        <dbReference type="ARBA" id="ARBA00009121"/>
    </source>
</evidence>
<feature type="domain" description="Chitin-binding type-2" evidence="9">
    <location>
        <begin position="447"/>
        <end position="503"/>
    </location>
</feature>
<feature type="compositionally biased region" description="Low complexity" evidence="7">
    <location>
        <begin position="556"/>
        <end position="568"/>
    </location>
</feature>
<dbReference type="SUPFAM" id="SSF54556">
    <property type="entry name" value="Chitinase insertion domain"/>
    <property type="match status" value="1"/>
</dbReference>
<dbReference type="Gene3D" id="3.10.50.10">
    <property type="match status" value="1"/>
</dbReference>
<keyword evidence="2" id="KW-0147">Chitin-binding</keyword>
<dbReference type="InterPro" id="IPR011583">
    <property type="entry name" value="Chitinase_II/V-like_cat"/>
</dbReference>
<dbReference type="SMART" id="SM00494">
    <property type="entry name" value="ChtBD2"/>
    <property type="match status" value="1"/>
</dbReference>
<evidence type="ECO:0000256" key="8">
    <source>
        <dbReference type="SAM" id="SignalP"/>
    </source>
</evidence>
<sequence length="776" mass="87591">MKNTVLVAVFAVYLAAVSGYSNMRRVCYYTNWAQYRHGPGKYMPEDIDPHICSHIIYSFAKLNGNQMVAFEWNDESTEWMKGMYSRFNEIKVKNPSIKTLLAIGGWNMGSAPFTKMVATHASRNEFATTSIKFLRSKGFDGLDLDWEYPANRGSPPDDKYKFTELIKELYRVFHEEAITTGRPRLLLTGAVAAGKDKIDTAYEVPELARYMDFINVMTYDLHGSWEPVTGHNSPLFARSDEIGDQAFLNLDWAANYWVQKGVPRDKLNIGLALYGRSFTLTNPSNSGVGAPASKGSAGKYTGEGGFLSYYEICELQQKGGIIKQIPEQRVPYMVHGNQWIGYDDVESLRLKVQYIMQSQFGGVFVWALDLDDFKGSSCNAGRYPLMKAINSELGNVGGTIEMPKIQPSKPKTVQKINYPVQPTTPQKAPVIAKKVAANTFNQKKDPGFHCTANSNGFFRDPKSCSRYFICTDGVGMKFECAPGLMFDQEKKYCNWPAKVNCQAGNTNQQKVTQKITPTVQQPPAVPVQIKTKPTVNQQWSNQPSVQPRPTQTLQQQRLQTQNNHQIQQWGQSVNPSVRTPVQRQQGIHKLPSQTQLRQQTRPVQLMSQVSQWPTAPVPTPPQILQQRVSEAPEWQQSTQGWQGPQWNVAPVSQQWQPATQPPWRTMNPSNQWQQPQSQRTVQQVNPTQQSSSNNFQQQSVVSQALGALVNQLSPGTNWNKEAFLERITPIFWNCNVLKFKQCKQQSAVKPITKLVNSTTKQCPTDTNTEPIWIIKN</sequence>
<dbReference type="Gene3D" id="2.170.140.10">
    <property type="entry name" value="Chitin binding domain"/>
    <property type="match status" value="1"/>
</dbReference>
<evidence type="ECO:0000256" key="5">
    <source>
        <dbReference type="ARBA" id="ARBA00023295"/>
    </source>
</evidence>
<comment type="similarity">
    <text evidence="1">Belongs to the glycosyl hydrolase 18 family. Chitinase class II subfamily.</text>
</comment>
<dbReference type="PROSITE" id="PS50940">
    <property type="entry name" value="CHIT_BIND_II"/>
    <property type="match status" value="1"/>
</dbReference>
<evidence type="ECO:0000313" key="12">
    <source>
        <dbReference type="Proteomes" id="UP001217089"/>
    </source>
</evidence>
<dbReference type="PROSITE" id="PS51910">
    <property type="entry name" value="GH18_2"/>
    <property type="match status" value="1"/>
</dbReference>
<dbReference type="SMART" id="SM00636">
    <property type="entry name" value="Glyco_18"/>
    <property type="match status" value="1"/>
</dbReference>
<keyword evidence="12" id="KW-1185">Reference proteome</keyword>
<evidence type="ECO:0000256" key="6">
    <source>
        <dbReference type="RuleBase" id="RU000489"/>
    </source>
</evidence>
<dbReference type="EMBL" id="JARBDR010000214">
    <property type="protein sequence ID" value="KAJ8318034.1"/>
    <property type="molecule type" value="Genomic_DNA"/>
</dbReference>
<feature type="region of interest" description="Disordered" evidence="7">
    <location>
        <begin position="658"/>
        <end position="693"/>
    </location>
</feature>
<dbReference type="InterPro" id="IPR029070">
    <property type="entry name" value="Chitinase_insertion_sf"/>
</dbReference>
<evidence type="ECO:0000256" key="3">
    <source>
        <dbReference type="ARBA" id="ARBA00022801"/>
    </source>
</evidence>
<dbReference type="Pfam" id="PF01607">
    <property type="entry name" value="CBM_14"/>
    <property type="match status" value="1"/>
</dbReference>
<accession>A0ABQ9FL84</accession>
<keyword evidence="3 6" id="KW-0378">Hydrolase</keyword>
<keyword evidence="4" id="KW-1015">Disulfide bond</keyword>
<dbReference type="Proteomes" id="UP001217089">
    <property type="component" value="Unassembled WGS sequence"/>
</dbReference>
<feature type="domain" description="GH18" evidence="10">
    <location>
        <begin position="23"/>
        <end position="396"/>
    </location>
</feature>
<dbReference type="PANTHER" id="PTHR11177:SF317">
    <property type="entry name" value="CHITINASE 12-RELATED"/>
    <property type="match status" value="1"/>
</dbReference>
<evidence type="ECO:0000256" key="2">
    <source>
        <dbReference type="ARBA" id="ARBA00022669"/>
    </source>
</evidence>
<gene>
    <name evidence="11" type="ORF">KUTeg_003125</name>
</gene>
<dbReference type="InterPro" id="IPR017853">
    <property type="entry name" value="GH"/>
</dbReference>
<dbReference type="SUPFAM" id="SSF51445">
    <property type="entry name" value="(Trans)glycosidases"/>
    <property type="match status" value="1"/>
</dbReference>
<evidence type="ECO:0000313" key="11">
    <source>
        <dbReference type="EMBL" id="KAJ8318034.1"/>
    </source>
</evidence>
<feature type="chain" id="PRO_5047010705" description="Chitinase" evidence="8">
    <location>
        <begin position="20"/>
        <end position="776"/>
    </location>
</feature>
<dbReference type="InterPro" id="IPR001579">
    <property type="entry name" value="Glyco_hydro_18_chit_AS"/>
</dbReference>